<evidence type="ECO:0000313" key="4">
    <source>
        <dbReference type="EMBL" id="CAE7255642.1"/>
    </source>
</evidence>
<keyword evidence="1" id="KW-0677">Repeat</keyword>
<dbReference type="InterPro" id="IPR050745">
    <property type="entry name" value="Multifunctional_regulatory"/>
</dbReference>
<feature type="repeat" description="ANK" evidence="3">
    <location>
        <begin position="534"/>
        <end position="566"/>
    </location>
</feature>
<dbReference type="PANTHER" id="PTHR24189">
    <property type="entry name" value="MYOTROPHIN"/>
    <property type="match status" value="1"/>
</dbReference>
<dbReference type="SMART" id="SM00248">
    <property type="entry name" value="ANK"/>
    <property type="match status" value="4"/>
</dbReference>
<dbReference type="OrthoDB" id="418065at2759"/>
<protein>
    <submittedName>
        <fullName evidence="4">ANK2 protein</fullName>
    </submittedName>
</protein>
<dbReference type="EMBL" id="CAJNJA010010268">
    <property type="protein sequence ID" value="CAE7255642.1"/>
    <property type="molecule type" value="Genomic_DNA"/>
</dbReference>
<keyword evidence="5" id="KW-1185">Reference proteome</keyword>
<reference evidence="4" key="1">
    <citation type="submission" date="2021-02" db="EMBL/GenBank/DDBJ databases">
        <authorList>
            <person name="Dougan E. K."/>
            <person name="Rhodes N."/>
            <person name="Thang M."/>
            <person name="Chan C."/>
        </authorList>
    </citation>
    <scope>NUCLEOTIDE SEQUENCE</scope>
</reference>
<evidence type="ECO:0000256" key="1">
    <source>
        <dbReference type="ARBA" id="ARBA00022737"/>
    </source>
</evidence>
<dbReference type="Pfam" id="PF12796">
    <property type="entry name" value="Ank_2"/>
    <property type="match status" value="1"/>
</dbReference>
<keyword evidence="2 3" id="KW-0040">ANK repeat</keyword>
<dbReference type="Proteomes" id="UP000601435">
    <property type="component" value="Unassembled WGS sequence"/>
</dbReference>
<dbReference type="PROSITE" id="PS50297">
    <property type="entry name" value="ANK_REP_REGION"/>
    <property type="match status" value="2"/>
</dbReference>
<sequence length="584" mass="63688">MACCLSGKSRTPLEIYARSLPDDADVPPMHYPMYTVHADVLLKMTKVEPHGQLKAWGKLVKFKYGLGRAAFVSHQWLTQQHPDPDFKQMRTLQDAVRRILHSSGSLGLDIVTEAMVQTAKPLPLKDFQANALFFWYDYFSCPQLPHSTLVVKKTSSTQADAISSIPAYVARCAFFFALCPVLDCPAEDKVLTTATWSSRGWCRLERAARELSSSSTWILIRSETSIEAVGTALSFPSGPVGQGDFGVEEDRQKLAPVMRRVLMQKLNHCLRVGDLPGFRRHLNLQTVHLRGLEIEPVAGLLPSCEAHGNDAVAEFLHQNGLRSVGKADKAGWCPLHYAALAGNVEVLRGLLDQRADVNRRTSKDEPMLGLPLWLSALDVTVLYKHHEATRLLVGARAQLEGGTTPAILAAAYADNPEGIRLLCSAGASPLARNLLGFSSYQNAAGFGATAALEELVMHTPPDSLDLSRALISAAGFRGSADLVQRLIALRADVDIQMNVTCYIGTLGRLLFAAKSFQHRLGHKTGLTAHAYHFHGSTPLMQAIQSAQFEAAAALIAAGARLDLRNGRNWTAADFALGQTIPDFL</sequence>
<dbReference type="Gene3D" id="1.25.40.20">
    <property type="entry name" value="Ankyrin repeat-containing domain"/>
    <property type="match status" value="2"/>
</dbReference>
<dbReference type="SUPFAM" id="SSF48403">
    <property type="entry name" value="Ankyrin repeat"/>
    <property type="match status" value="1"/>
</dbReference>
<dbReference type="InterPro" id="IPR036770">
    <property type="entry name" value="Ankyrin_rpt-contain_sf"/>
</dbReference>
<comment type="caution">
    <text evidence="4">The sequence shown here is derived from an EMBL/GenBank/DDBJ whole genome shotgun (WGS) entry which is preliminary data.</text>
</comment>
<organism evidence="4 5">
    <name type="scientific">Symbiodinium necroappetens</name>
    <dbReference type="NCBI Taxonomy" id="1628268"/>
    <lineage>
        <taxon>Eukaryota</taxon>
        <taxon>Sar</taxon>
        <taxon>Alveolata</taxon>
        <taxon>Dinophyceae</taxon>
        <taxon>Suessiales</taxon>
        <taxon>Symbiodiniaceae</taxon>
        <taxon>Symbiodinium</taxon>
    </lineage>
</organism>
<proteinExistence type="predicted"/>
<feature type="non-terminal residue" evidence="4">
    <location>
        <position position="584"/>
    </location>
</feature>
<evidence type="ECO:0000256" key="3">
    <source>
        <dbReference type="PROSITE-ProRule" id="PRU00023"/>
    </source>
</evidence>
<evidence type="ECO:0000313" key="5">
    <source>
        <dbReference type="Proteomes" id="UP000601435"/>
    </source>
</evidence>
<gene>
    <name evidence="4" type="primary">ANK2</name>
    <name evidence="4" type="ORF">SNEC2469_LOCUS5571</name>
</gene>
<name>A0A812M095_9DINO</name>
<accession>A0A812M095</accession>
<dbReference type="PROSITE" id="PS50088">
    <property type="entry name" value="ANK_REPEAT"/>
    <property type="match status" value="2"/>
</dbReference>
<feature type="repeat" description="ANK" evidence="3">
    <location>
        <begin position="330"/>
        <end position="362"/>
    </location>
</feature>
<dbReference type="AlphaFoldDB" id="A0A812M095"/>
<evidence type="ECO:0000256" key="2">
    <source>
        <dbReference type="ARBA" id="ARBA00023043"/>
    </source>
</evidence>
<dbReference type="InterPro" id="IPR002110">
    <property type="entry name" value="Ankyrin_rpt"/>
</dbReference>
<dbReference type="PANTHER" id="PTHR24189:SF50">
    <property type="entry name" value="ANKYRIN REPEAT AND SOCS BOX PROTEIN 2"/>
    <property type="match status" value="1"/>
</dbReference>